<sequence>MPKSGAECRTYDDLATDKLASLIRARKSFEVVGLSGRMSATVMKLENTIEINGLRCRIYTKGRIAAVGASVFGGITGLAGIASAVTIAAHNLATYSPDYEIVKHLADNTLTVLYKK</sequence>
<gene>
    <name evidence="2" type="ORF">JC965_19770</name>
</gene>
<evidence type="ECO:0000256" key="1">
    <source>
        <dbReference type="SAM" id="Phobius"/>
    </source>
</evidence>
<dbReference type="AlphaFoldDB" id="A0A7T4C5D6"/>
<name>A0A7T4C5D6_AERCA</name>
<feature type="transmembrane region" description="Helical" evidence="1">
    <location>
        <begin position="64"/>
        <end position="89"/>
    </location>
</feature>
<keyword evidence="1" id="KW-1133">Transmembrane helix</keyword>
<accession>A0A7T4C5D6</accession>
<keyword evidence="1" id="KW-0812">Transmembrane</keyword>
<keyword evidence="1" id="KW-0472">Membrane</keyword>
<protein>
    <submittedName>
        <fullName evidence="2">Uncharacterized protein</fullName>
    </submittedName>
</protein>
<organism evidence="2">
    <name type="scientific">Aeromonas caviae</name>
    <name type="common">Aeromonas punctata</name>
    <dbReference type="NCBI Taxonomy" id="648"/>
    <lineage>
        <taxon>Bacteria</taxon>
        <taxon>Pseudomonadati</taxon>
        <taxon>Pseudomonadota</taxon>
        <taxon>Gammaproteobacteria</taxon>
        <taxon>Aeromonadales</taxon>
        <taxon>Aeromonadaceae</taxon>
        <taxon>Aeromonas</taxon>
    </lineage>
</organism>
<evidence type="ECO:0000313" key="2">
    <source>
        <dbReference type="EMBL" id="QQA63375.1"/>
    </source>
</evidence>
<reference evidence="2" key="1">
    <citation type="submission" date="2020-12" db="EMBL/GenBank/DDBJ databases">
        <title>GES Beta-lactamases isolated from hospital effluents in Brazil.</title>
        <authorList>
            <person name="Conte D."/>
            <person name="Mesa D."/>
            <person name="Palmeiro J.K."/>
            <person name="Dalla-Costa L.M."/>
        </authorList>
    </citation>
    <scope>NUCLEOTIDE SEQUENCE [LARGE SCALE GENOMIC DNA]</scope>
    <source>
        <strain evidence="2">Aero21</strain>
    </source>
</reference>
<dbReference type="EMBL" id="CP065937">
    <property type="protein sequence ID" value="QQA63375.1"/>
    <property type="molecule type" value="Genomic_DNA"/>
</dbReference>
<proteinExistence type="predicted"/>